<evidence type="ECO:0000256" key="1">
    <source>
        <dbReference type="ARBA" id="ARBA00004496"/>
    </source>
</evidence>
<keyword evidence="2 7" id="KW-0963">Cytoplasm</keyword>
<dbReference type="PANTHER" id="PTHR42891:SF1">
    <property type="entry name" value="D-GLYCERO-BETA-D-MANNO-HEPTOSE-1,7-BISPHOSPHATE 7-PHOSPHATASE"/>
    <property type="match status" value="1"/>
</dbReference>
<organism evidence="8 9">
    <name type="scientific">Campylobacter gastrosuis</name>
    <dbReference type="NCBI Taxonomy" id="2974576"/>
    <lineage>
        <taxon>Bacteria</taxon>
        <taxon>Pseudomonadati</taxon>
        <taxon>Campylobacterota</taxon>
        <taxon>Epsilonproteobacteria</taxon>
        <taxon>Campylobacterales</taxon>
        <taxon>Campylobacteraceae</taxon>
        <taxon>Campylobacter</taxon>
    </lineage>
</organism>
<dbReference type="GO" id="GO:0034200">
    <property type="term" value="F:D-glycero-beta-D-manno-heptose 1,7-bisphosphate 7-phosphatase activity"/>
    <property type="evidence" value="ECO:0007669"/>
    <property type="project" value="UniProtKB-EC"/>
</dbReference>
<dbReference type="EC" id="3.1.3.-" evidence="7"/>
<evidence type="ECO:0000256" key="3">
    <source>
        <dbReference type="ARBA" id="ARBA00022723"/>
    </source>
</evidence>
<evidence type="ECO:0000256" key="7">
    <source>
        <dbReference type="PIRNR" id="PIRNR004682"/>
    </source>
</evidence>
<comment type="subcellular location">
    <subcellularLocation>
        <location evidence="1 7">Cytoplasm</location>
    </subcellularLocation>
</comment>
<name>A0ABT7HPU0_9BACT</name>
<dbReference type="NCBIfam" id="TIGR01656">
    <property type="entry name" value="Histidinol-ppas"/>
    <property type="match status" value="1"/>
</dbReference>
<sequence length="168" mass="19194">MKQIKALFLDRDGVINEDFGYVYKISDFKFREGIFTALREFSELGYTIIVVTNQSGIGRGYYTLEQFLELNEFMLSEFSKNGVKISKVYFCPHAPEEDCECRKPRAGMILNAQKELNVDLKNSIMIGDKQSDIDAANNAKIGLSFLLDGQNFKNVIDVLDWLKRGKIL</sequence>
<dbReference type="PANTHER" id="PTHR42891">
    <property type="entry name" value="D-GLYCERO-BETA-D-MANNO-HEPTOSE-1,7-BISPHOSPHATE 7-PHOSPHATASE"/>
    <property type="match status" value="1"/>
</dbReference>
<dbReference type="NCBIfam" id="NF006506">
    <property type="entry name" value="PRK08942.1"/>
    <property type="match status" value="1"/>
</dbReference>
<evidence type="ECO:0000256" key="2">
    <source>
        <dbReference type="ARBA" id="ARBA00022490"/>
    </source>
</evidence>
<comment type="caution">
    <text evidence="8">The sequence shown here is derived from an EMBL/GenBank/DDBJ whole genome shotgun (WGS) entry which is preliminary data.</text>
</comment>
<dbReference type="InterPro" id="IPR004446">
    <property type="entry name" value="Heptose_bisP_phosphatase"/>
</dbReference>
<evidence type="ECO:0000313" key="8">
    <source>
        <dbReference type="EMBL" id="MDL0088926.1"/>
    </source>
</evidence>
<gene>
    <name evidence="8" type="primary">gmhB</name>
    <name evidence="8" type="ORF">NYG85_06005</name>
</gene>
<evidence type="ECO:0000313" key="9">
    <source>
        <dbReference type="Proteomes" id="UP001173801"/>
    </source>
</evidence>
<keyword evidence="9" id="KW-1185">Reference proteome</keyword>
<dbReference type="PIRSF" id="PIRSF004682">
    <property type="entry name" value="GmhB"/>
    <property type="match status" value="1"/>
</dbReference>
<accession>A0ABT7HPU0</accession>
<dbReference type="RefSeq" id="WP_284937584.1">
    <property type="nucleotide sequence ID" value="NZ_JANURM010000005.1"/>
</dbReference>
<dbReference type="SUPFAM" id="SSF56784">
    <property type="entry name" value="HAD-like"/>
    <property type="match status" value="1"/>
</dbReference>
<dbReference type="InterPro" id="IPR036412">
    <property type="entry name" value="HAD-like_sf"/>
</dbReference>
<reference evidence="8" key="2">
    <citation type="journal article" date="2023" name="Microorganisms">
        <title>Isolation and Genomic Characteristics of Cat-Borne Campylobacter felis sp. nov. and Sheep-Borne Campylobacter ovis sp. nov.</title>
        <authorList>
            <person name="Wang H."/>
            <person name="Li Y."/>
            <person name="Gu Y."/>
            <person name="Zhou G."/>
            <person name="Chen X."/>
            <person name="Zhang X."/>
            <person name="Shao Z."/>
            <person name="Zhang J."/>
            <person name="Zhang M."/>
        </authorList>
    </citation>
    <scope>NUCLEOTIDE SEQUENCE</scope>
    <source>
        <strain evidence="8">PS10</strain>
    </source>
</reference>
<dbReference type="NCBIfam" id="TIGR00213">
    <property type="entry name" value="GmhB_yaeD"/>
    <property type="match status" value="1"/>
</dbReference>
<protein>
    <recommendedName>
        <fullName evidence="6 7">D,D-heptose 1,7-bisphosphate phosphatase</fullName>
        <ecNumber evidence="7">3.1.3.-</ecNumber>
    </recommendedName>
</protein>
<dbReference type="InterPro" id="IPR006543">
    <property type="entry name" value="Histidinol-phos"/>
</dbReference>
<keyword evidence="5 7" id="KW-0119">Carbohydrate metabolism</keyword>
<evidence type="ECO:0000256" key="5">
    <source>
        <dbReference type="ARBA" id="ARBA00023277"/>
    </source>
</evidence>
<dbReference type="InterPro" id="IPR006549">
    <property type="entry name" value="HAD-SF_hydro_IIIA"/>
</dbReference>
<dbReference type="NCBIfam" id="TIGR01662">
    <property type="entry name" value="HAD-SF-IIIA"/>
    <property type="match status" value="1"/>
</dbReference>
<dbReference type="CDD" id="cd07503">
    <property type="entry name" value="HAD_HisB-N"/>
    <property type="match status" value="1"/>
</dbReference>
<evidence type="ECO:0000256" key="4">
    <source>
        <dbReference type="ARBA" id="ARBA00022801"/>
    </source>
</evidence>
<evidence type="ECO:0000256" key="6">
    <source>
        <dbReference type="ARBA" id="ARBA00031828"/>
    </source>
</evidence>
<reference evidence="8" key="1">
    <citation type="submission" date="2022-08" db="EMBL/GenBank/DDBJ databases">
        <authorList>
            <person name="Wang H."/>
        </authorList>
    </citation>
    <scope>NUCLEOTIDE SEQUENCE</scope>
    <source>
        <strain evidence="8">PS10</strain>
    </source>
</reference>
<keyword evidence="4 7" id="KW-0378">Hydrolase</keyword>
<dbReference type="InterPro" id="IPR023214">
    <property type="entry name" value="HAD_sf"/>
</dbReference>
<dbReference type="Gene3D" id="3.40.50.1000">
    <property type="entry name" value="HAD superfamily/HAD-like"/>
    <property type="match status" value="1"/>
</dbReference>
<keyword evidence="3" id="KW-0479">Metal-binding</keyword>
<dbReference type="Pfam" id="PF13242">
    <property type="entry name" value="Hydrolase_like"/>
    <property type="match status" value="1"/>
</dbReference>
<dbReference type="EMBL" id="JANURM010000005">
    <property type="protein sequence ID" value="MDL0088926.1"/>
    <property type="molecule type" value="Genomic_DNA"/>
</dbReference>
<comment type="similarity">
    <text evidence="7">Belongs to the gmhB family.</text>
</comment>
<proteinExistence type="inferred from homology"/>
<dbReference type="Proteomes" id="UP001173801">
    <property type="component" value="Unassembled WGS sequence"/>
</dbReference>